<dbReference type="Proteomes" id="UP000826271">
    <property type="component" value="Unassembled WGS sequence"/>
</dbReference>
<evidence type="ECO:0000256" key="3">
    <source>
        <dbReference type="RuleBase" id="RU361155"/>
    </source>
</evidence>
<name>A0AAV6XNU5_9LAMI</name>
<dbReference type="PANTHER" id="PTHR11783">
    <property type="entry name" value="SULFOTRANSFERASE SULT"/>
    <property type="match status" value="1"/>
</dbReference>
<dbReference type="EMBL" id="WHWC01000005">
    <property type="protein sequence ID" value="KAG8381919.1"/>
    <property type="molecule type" value="Genomic_DNA"/>
</dbReference>
<feature type="domain" description="Sulfotransferase" evidence="4">
    <location>
        <begin position="66"/>
        <end position="324"/>
    </location>
</feature>
<keyword evidence="6" id="KW-1185">Reference proteome</keyword>
<dbReference type="InterPro" id="IPR000863">
    <property type="entry name" value="Sulfotransferase_dom"/>
</dbReference>
<reference evidence="5" key="1">
    <citation type="submission" date="2019-10" db="EMBL/GenBank/DDBJ databases">
        <authorList>
            <person name="Zhang R."/>
            <person name="Pan Y."/>
            <person name="Wang J."/>
            <person name="Ma R."/>
            <person name="Yu S."/>
        </authorList>
    </citation>
    <scope>NUCLEOTIDE SEQUENCE</scope>
    <source>
        <strain evidence="5">LA-IB0</strain>
        <tissue evidence="5">Leaf</tissue>
    </source>
</reference>
<dbReference type="EC" id="2.8.2.-" evidence="3"/>
<evidence type="ECO:0000256" key="1">
    <source>
        <dbReference type="ARBA" id="ARBA00005771"/>
    </source>
</evidence>
<dbReference type="GO" id="GO:0008146">
    <property type="term" value="F:sulfotransferase activity"/>
    <property type="evidence" value="ECO:0007669"/>
    <property type="project" value="InterPro"/>
</dbReference>
<proteinExistence type="inferred from homology"/>
<keyword evidence="2 3" id="KW-0808">Transferase</keyword>
<evidence type="ECO:0000259" key="4">
    <source>
        <dbReference type="Pfam" id="PF00685"/>
    </source>
</evidence>
<dbReference type="Pfam" id="PF00685">
    <property type="entry name" value="Sulfotransfer_1"/>
    <property type="match status" value="1"/>
</dbReference>
<sequence length="353" mass="41205">MERIEDPKCLSAEVEDQKDELQELLQTLDRQTNWNGTPLAKHNEFWLPTRFLRPILSTQKYFKAKDTDIILCTLPKSGTTWLKSLTFCIVTRNIYTIDQSPLLTSNPHTIVPFFESNVYSEQENPDLEHIPSPRIFSTHIPFNILPNSIRESQCKVIYICRNPLDQFISFRHFILSNKEKDVEPLSMDEAFNMFCQGIDMFGPFWDHVLGYWNAHLNDPQKMLFLKYEDLKEDITLNIKKIAEFLGLPFSLEEENQGKIEEISRFCSNESLSNMEVNKTGMLLGQTKNSSYFRKGEVGDWTNYLTSTMAERMKKLMESKLEGSGLMFKTYNKIDCERRWQFGVPFSNISILPL</sequence>
<comment type="caution">
    <text evidence="5">The sequence shown here is derived from an EMBL/GenBank/DDBJ whole genome shotgun (WGS) entry which is preliminary data.</text>
</comment>
<evidence type="ECO:0000313" key="5">
    <source>
        <dbReference type="EMBL" id="KAG8381919.1"/>
    </source>
</evidence>
<evidence type="ECO:0000256" key="2">
    <source>
        <dbReference type="ARBA" id="ARBA00022679"/>
    </source>
</evidence>
<gene>
    <name evidence="5" type="ORF">BUALT_Bualt05G0022800</name>
</gene>
<organism evidence="5 6">
    <name type="scientific">Buddleja alternifolia</name>
    <dbReference type="NCBI Taxonomy" id="168488"/>
    <lineage>
        <taxon>Eukaryota</taxon>
        <taxon>Viridiplantae</taxon>
        <taxon>Streptophyta</taxon>
        <taxon>Embryophyta</taxon>
        <taxon>Tracheophyta</taxon>
        <taxon>Spermatophyta</taxon>
        <taxon>Magnoliopsida</taxon>
        <taxon>eudicotyledons</taxon>
        <taxon>Gunneridae</taxon>
        <taxon>Pentapetalae</taxon>
        <taxon>asterids</taxon>
        <taxon>lamiids</taxon>
        <taxon>Lamiales</taxon>
        <taxon>Scrophulariaceae</taxon>
        <taxon>Buddlejeae</taxon>
        <taxon>Buddleja</taxon>
    </lineage>
</organism>
<comment type="similarity">
    <text evidence="1 3">Belongs to the sulfotransferase 1 family.</text>
</comment>
<dbReference type="InterPro" id="IPR027417">
    <property type="entry name" value="P-loop_NTPase"/>
</dbReference>
<accession>A0AAV6XNU5</accession>
<dbReference type="SUPFAM" id="SSF52540">
    <property type="entry name" value="P-loop containing nucleoside triphosphate hydrolases"/>
    <property type="match status" value="1"/>
</dbReference>
<dbReference type="Gene3D" id="3.40.50.300">
    <property type="entry name" value="P-loop containing nucleotide triphosphate hydrolases"/>
    <property type="match status" value="1"/>
</dbReference>
<protein>
    <recommendedName>
        <fullName evidence="3">Sulfotransferase</fullName>
        <ecNumber evidence="3">2.8.2.-</ecNumber>
    </recommendedName>
</protein>
<evidence type="ECO:0000313" key="6">
    <source>
        <dbReference type="Proteomes" id="UP000826271"/>
    </source>
</evidence>
<dbReference type="AlphaFoldDB" id="A0AAV6XNU5"/>